<evidence type="ECO:0000256" key="1">
    <source>
        <dbReference type="PROSITE-ProRule" id="PRU00024"/>
    </source>
</evidence>
<evidence type="ECO:0000259" key="2">
    <source>
        <dbReference type="PROSITE" id="PS50119"/>
    </source>
</evidence>
<dbReference type="InterPro" id="IPR011042">
    <property type="entry name" value="6-blade_b-propeller_TolB-like"/>
</dbReference>
<dbReference type="PROSITE" id="PS50119">
    <property type="entry name" value="ZF_BBOX"/>
    <property type="match status" value="1"/>
</dbReference>
<keyword evidence="1" id="KW-0863">Zinc-finger</keyword>
<proteinExistence type="predicted"/>
<evidence type="ECO:0000313" key="4">
    <source>
        <dbReference type="Proteomes" id="UP001152320"/>
    </source>
</evidence>
<dbReference type="OrthoDB" id="10113904at2759"/>
<protein>
    <submittedName>
        <fullName evidence="3">E3 ubiquitin-protein ligase TRIM33</fullName>
    </submittedName>
</protein>
<dbReference type="Gene3D" id="2.120.10.30">
    <property type="entry name" value="TolB, C-terminal domain"/>
    <property type="match status" value="1"/>
</dbReference>
<dbReference type="Proteomes" id="UP001152320">
    <property type="component" value="Unassembled WGS sequence"/>
</dbReference>
<name>A0A9Q1B975_HOLLE</name>
<dbReference type="InterPro" id="IPR000315">
    <property type="entry name" value="Znf_B-box"/>
</dbReference>
<dbReference type="PANTHER" id="PTHR25462">
    <property type="entry name" value="BONUS, ISOFORM C-RELATED"/>
    <property type="match status" value="1"/>
</dbReference>
<accession>A0A9Q1B975</accession>
<dbReference type="InterPro" id="IPR047153">
    <property type="entry name" value="TRIM45/56/19-like"/>
</dbReference>
<gene>
    <name evidence="3" type="ORF">HOLleu_42898</name>
</gene>
<dbReference type="GO" id="GO:0008270">
    <property type="term" value="F:zinc ion binding"/>
    <property type="evidence" value="ECO:0007669"/>
    <property type="project" value="UniProtKB-KW"/>
</dbReference>
<sequence length="647" mass="73565">MKNLVEYIQIQQSLQSDEMRECYGCSKHLRVTAYCFKCNDFLCEDCQNFHITNKFLKDHRKHTLSLKDVESKNITIEKLASMRDAPSCHSHPEKVSELYCETCDSLPVCVACMFGDHKGHNLHEVKALSKSKRELLAQKLRCLENLDHAYELTAPVQAKEKLISNVISEKEKIKMMYTNEVNRTKGKLQDVLEKKEIIKLEKQNTEKQVFDTLHADMEKEIQDIRKKYEGILKLKKNEINEAFHNRETFVENEVAKLNGKLKRFDGDLNVLLESIELQLNKNIKDIDAISEHFGNTKKRVENLKALASSIFASENDWTAVQCIPDMSTAADHLINDLKKGFPELEASANVTVNYEQTSFGKSSISKLSDKFEKKIAITACYFVNGVYGRDGNIVISGCQKSSKEASIVVIDENGKVVKQKQIIGTVDSPFHYCDFLSQNEVVTVFTPQEIVVFNVHEGSHIEKNICDLIHSWPVERHVKCIATDTVNNHILVGGENSRDVYVFDDQLNYLHILTLPEMIKPRDITVSDGHLLVCDIGGNKCYVTTMNGLDSKVVKEFSKPDLLGSLSSPCSICTDRNGLVYILWKNSDNYQYYLVQYTHDGSHILSTRQVDNNSYAIAAMETSQGEKLFVVTHQKQTGYLYGLLNED</sequence>
<dbReference type="PANTHER" id="PTHR25462:SF296">
    <property type="entry name" value="MEIOTIC P26, ISOFORM F"/>
    <property type="match status" value="1"/>
</dbReference>
<dbReference type="SUPFAM" id="SSF101898">
    <property type="entry name" value="NHL repeat"/>
    <property type="match status" value="1"/>
</dbReference>
<keyword evidence="1" id="KW-0862">Zinc</keyword>
<dbReference type="SUPFAM" id="SSF57845">
    <property type="entry name" value="B-box zinc-binding domain"/>
    <property type="match status" value="1"/>
</dbReference>
<dbReference type="AlphaFoldDB" id="A0A9Q1B975"/>
<dbReference type="Pfam" id="PF00643">
    <property type="entry name" value="zf-B_box"/>
    <property type="match status" value="1"/>
</dbReference>
<organism evidence="3 4">
    <name type="scientific">Holothuria leucospilota</name>
    <name type="common">Black long sea cucumber</name>
    <name type="synonym">Mertensiothuria leucospilota</name>
    <dbReference type="NCBI Taxonomy" id="206669"/>
    <lineage>
        <taxon>Eukaryota</taxon>
        <taxon>Metazoa</taxon>
        <taxon>Echinodermata</taxon>
        <taxon>Eleutherozoa</taxon>
        <taxon>Echinozoa</taxon>
        <taxon>Holothuroidea</taxon>
        <taxon>Aspidochirotacea</taxon>
        <taxon>Aspidochirotida</taxon>
        <taxon>Holothuriidae</taxon>
        <taxon>Holothuria</taxon>
    </lineage>
</organism>
<keyword evidence="4" id="KW-1185">Reference proteome</keyword>
<dbReference type="SMART" id="SM00336">
    <property type="entry name" value="BBOX"/>
    <property type="match status" value="2"/>
</dbReference>
<dbReference type="EMBL" id="JAIZAY010000159">
    <property type="protein sequence ID" value="KAJ8018876.1"/>
    <property type="molecule type" value="Genomic_DNA"/>
</dbReference>
<evidence type="ECO:0000313" key="3">
    <source>
        <dbReference type="EMBL" id="KAJ8018876.1"/>
    </source>
</evidence>
<reference evidence="3" key="1">
    <citation type="submission" date="2021-10" db="EMBL/GenBank/DDBJ databases">
        <title>Tropical sea cucumber genome reveals ecological adaptation and Cuvierian tubules defense mechanism.</title>
        <authorList>
            <person name="Chen T."/>
        </authorList>
    </citation>
    <scope>NUCLEOTIDE SEQUENCE</scope>
    <source>
        <strain evidence="3">Nanhai2018</strain>
        <tissue evidence="3">Muscle</tissue>
    </source>
</reference>
<keyword evidence="1" id="KW-0479">Metal-binding</keyword>
<dbReference type="Gene3D" id="3.30.160.60">
    <property type="entry name" value="Classic Zinc Finger"/>
    <property type="match status" value="1"/>
</dbReference>
<comment type="caution">
    <text evidence="3">The sequence shown here is derived from an EMBL/GenBank/DDBJ whole genome shotgun (WGS) entry which is preliminary data.</text>
</comment>
<feature type="domain" description="B box-type" evidence="2">
    <location>
        <begin position="17"/>
        <end position="64"/>
    </location>
</feature>